<dbReference type="STRING" id="310782.SAMN05216499_116105"/>
<dbReference type="RefSeq" id="WP_073500872.1">
    <property type="nucleotide sequence ID" value="NZ_FRBI01000016.1"/>
</dbReference>
<gene>
    <name evidence="1" type="ORF">SAMN05216499_116105</name>
</gene>
<reference evidence="1 2" key="1">
    <citation type="submission" date="2016-11" db="EMBL/GenBank/DDBJ databases">
        <authorList>
            <person name="Jaros S."/>
            <person name="Januszkiewicz K."/>
            <person name="Wedrychowicz H."/>
        </authorList>
    </citation>
    <scope>NUCLEOTIDE SEQUENCE [LARGE SCALE GENOMIC DNA]</scope>
    <source>
        <strain evidence="1 2">CGMCC 4.2025</strain>
    </source>
</reference>
<protein>
    <submittedName>
        <fullName evidence="1">Uncharacterized protein</fullName>
    </submittedName>
</protein>
<dbReference type="Proteomes" id="UP000184111">
    <property type="component" value="Unassembled WGS sequence"/>
</dbReference>
<evidence type="ECO:0000313" key="2">
    <source>
        <dbReference type="Proteomes" id="UP000184111"/>
    </source>
</evidence>
<organism evidence="1 2">
    <name type="scientific">Actinacidiphila paucisporea</name>
    <dbReference type="NCBI Taxonomy" id="310782"/>
    <lineage>
        <taxon>Bacteria</taxon>
        <taxon>Bacillati</taxon>
        <taxon>Actinomycetota</taxon>
        <taxon>Actinomycetes</taxon>
        <taxon>Kitasatosporales</taxon>
        <taxon>Streptomycetaceae</taxon>
        <taxon>Actinacidiphila</taxon>
    </lineage>
</organism>
<dbReference type="OrthoDB" id="1013705at2"/>
<dbReference type="AlphaFoldDB" id="A0A1M7MMC5"/>
<name>A0A1M7MMC5_9ACTN</name>
<sequence>MTDPTPGGGAGDASDDGVLKALTDLIRGSATPDVQAAQALLLRRLALEGDVIPSRLPAPKNITEMGGYLNLLATLGMTDMRSEMLSAALGLAIPPAPQLEQDVLPPPLPLVPLANDLPSGPGAASVAPSIHLRSDLAPGLSKAMGTIHSWSGQLPLWSPPPVLPPALMQPPAGEEIDSLLFALGRAVRIAPAAALADPATDPVVLARRKGDPPGYGPALAVHAGTKGAVKTGWQAVHWDAATATYSKKALAGRPLLPLHTALEGSGFTPRWIPALPSGPTDLAWAELGNVTGLLAGVSRFGTELALAHAPGAIRASALASMVDRLWDGERFAS</sequence>
<evidence type="ECO:0000313" key="1">
    <source>
        <dbReference type="EMBL" id="SHM92157.1"/>
    </source>
</evidence>
<accession>A0A1M7MMC5</accession>
<proteinExistence type="predicted"/>
<dbReference type="EMBL" id="FRBI01000016">
    <property type="protein sequence ID" value="SHM92157.1"/>
    <property type="molecule type" value="Genomic_DNA"/>
</dbReference>
<keyword evidence="2" id="KW-1185">Reference proteome</keyword>